<organism evidence="1 2">
    <name type="scientific">Papilio xuthus</name>
    <name type="common">Asian swallowtail butterfly</name>
    <dbReference type="NCBI Taxonomy" id="66420"/>
    <lineage>
        <taxon>Eukaryota</taxon>
        <taxon>Metazoa</taxon>
        <taxon>Ecdysozoa</taxon>
        <taxon>Arthropoda</taxon>
        <taxon>Hexapoda</taxon>
        <taxon>Insecta</taxon>
        <taxon>Pterygota</taxon>
        <taxon>Neoptera</taxon>
        <taxon>Endopterygota</taxon>
        <taxon>Lepidoptera</taxon>
        <taxon>Glossata</taxon>
        <taxon>Ditrysia</taxon>
        <taxon>Papilionoidea</taxon>
        <taxon>Papilionidae</taxon>
        <taxon>Papilioninae</taxon>
        <taxon>Papilio</taxon>
    </lineage>
</organism>
<gene>
    <name evidence="1" type="ORF">RR46_11041</name>
</gene>
<keyword evidence="2" id="KW-1185">Reference proteome</keyword>
<dbReference type="AlphaFoldDB" id="A0A194Q3D4"/>
<dbReference type="Proteomes" id="UP000053268">
    <property type="component" value="Unassembled WGS sequence"/>
</dbReference>
<reference evidence="1 2" key="1">
    <citation type="journal article" date="2015" name="Nat. Commun.">
        <title>Outbred genome sequencing and CRISPR/Cas9 gene editing in butterflies.</title>
        <authorList>
            <person name="Li X."/>
            <person name="Fan D."/>
            <person name="Zhang W."/>
            <person name="Liu G."/>
            <person name="Zhang L."/>
            <person name="Zhao L."/>
            <person name="Fang X."/>
            <person name="Chen L."/>
            <person name="Dong Y."/>
            <person name="Chen Y."/>
            <person name="Ding Y."/>
            <person name="Zhao R."/>
            <person name="Feng M."/>
            <person name="Zhu Y."/>
            <person name="Feng Y."/>
            <person name="Jiang X."/>
            <person name="Zhu D."/>
            <person name="Xiang H."/>
            <person name="Feng X."/>
            <person name="Li S."/>
            <person name="Wang J."/>
            <person name="Zhang G."/>
            <person name="Kronforst M.R."/>
            <person name="Wang W."/>
        </authorList>
    </citation>
    <scope>NUCLEOTIDE SEQUENCE [LARGE SCALE GENOMIC DNA]</scope>
    <source>
        <strain evidence="1">Ya'a_city_454_Px</strain>
        <tissue evidence="1">Whole body</tissue>
    </source>
</reference>
<sequence>MEETKHLSNIDMEKRNCSEALNFNEINKVSSDNKLFEVIHRKNVLTIRNVFQAPDDKNVVDQKFIEINCDLKSSIDKEIYNEETTTNFNEVTTEILNENSTVTSEYDDECKRGSVCFACDARAHRGIHIRAYIRRSYETVSTFGLQPVQEVTCYFCHNERKDAVHPDYWNFNGAFYIGKSSDRKPFTSSNSAI</sequence>
<name>A0A194Q3D4_PAPXU</name>
<evidence type="ECO:0000313" key="1">
    <source>
        <dbReference type="EMBL" id="KPI97920.1"/>
    </source>
</evidence>
<evidence type="ECO:0000313" key="2">
    <source>
        <dbReference type="Proteomes" id="UP000053268"/>
    </source>
</evidence>
<proteinExistence type="predicted"/>
<accession>A0A194Q3D4</accession>
<dbReference type="EMBL" id="KQ459586">
    <property type="protein sequence ID" value="KPI97920.1"/>
    <property type="molecule type" value="Genomic_DNA"/>
</dbReference>
<protein>
    <submittedName>
        <fullName evidence="1">Uncharacterized protein</fullName>
    </submittedName>
</protein>